<proteinExistence type="predicted"/>
<dbReference type="AlphaFoldDB" id="A0A4U5NCE2"/>
<protein>
    <submittedName>
        <fullName evidence="1">Uncharacterized protein</fullName>
    </submittedName>
</protein>
<reference evidence="1 2" key="1">
    <citation type="journal article" date="2015" name="Genome Biol.">
        <title>Comparative genomics of Steinernema reveals deeply conserved gene regulatory networks.</title>
        <authorList>
            <person name="Dillman A.R."/>
            <person name="Macchietto M."/>
            <person name="Porter C.F."/>
            <person name="Rogers A."/>
            <person name="Williams B."/>
            <person name="Antoshechkin I."/>
            <person name="Lee M.M."/>
            <person name="Goodwin Z."/>
            <person name="Lu X."/>
            <person name="Lewis E.E."/>
            <person name="Goodrich-Blair H."/>
            <person name="Stock S.P."/>
            <person name="Adams B.J."/>
            <person name="Sternberg P.W."/>
            <person name="Mortazavi A."/>
        </authorList>
    </citation>
    <scope>NUCLEOTIDE SEQUENCE [LARGE SCALE GENOMIC DNA]</scope>
    <source>
        <strain evidence="1 2">ALL</strain>
    </source>
</reference>
<gene>
    <name evidence="1" type="ORF">L596_014605</name>
</gene>
<dbReference type="EMBL" id="AZBU02000004">
    <property type="protein sequence ID" value="TKR80547.1"/>
    <property type="molecule type" value="Genomic_DNA"/>
</dbReference>
<dbReference type="Proteomes" id="UP000298663">
    <property type="component" value="Unassembled WGS sequence"/>
</dbReference>
<evidence type="ECO:0000313" key="1">
    <source>
        <dbReference type="EMBL" id="TKR80547.1"/>
    </source>
</evidence>
<reference evidence="1 2" key="2">
    <citation type="journal article" date="2019" name="G3 (Bethesda)">
        <title>Hybrid Assembly of the Genome of the Entomopathogenic Nematode Steinernema carpocapsae Identifies the X-Chromosome.</title>
        <authorList>
            <person name="Serra L."/>
            <person name="Macchietto M."/>
            <person name="Macias-Munoz A."/>
            <person name="McGill C.J."/>
            <person name="Rodriguez I.M."/>
            <person name="Rodriguez B."/>
            <person name="Murad R."/>
            <person name="Mortazavi A."/>
        </authorList>
    </citation>
    <scope>NUCLEOTIDE SEQUENCE [LARGE SCALE GENOMIC DNA]</scope>
    <source>
        <strain evidence="1 2">ALL</strain>
    </source>
</reference>
<organism evidence="1 2">
    <name type="scientific">Steinernema carpocapsae</name>
    <name type="common">Entomopathogenic nematode</name>
    <dbReference type="NCBI Taxonomy" id="34508"/>
    <lineage>
        <taxon>Eukaryota</taxon>
        <taxon>Metazoa</taxon>
        <taxon>Ecdysozoa</taxon>
        <taxon>Nematoda</taxon>
        <taxon>Chromadorea</taxon>
        <taxon>Rhabditida</taxon>
        <taxon>Tylenchina</taxon>
        <taxon>Panagrolaimomorpha</taxon>
        <taxon>Strongyloidoidea</taxon>
        <taxon>Steinernematidae</taxon>
        <taxon>Steinernema</taxon>
    </lineage>
</organism>
<name>A0A4U5NCE2_STECR</name>
<accession>A0A4U5NCE2</accession>
<keyword evidence="2" id="KW-1185">Reference proteome</keyword>
<sequence length="81" mass="9212">MEYPDQGSQFQSFEHNSSQPAMFTEINMGPFNTPEQHYYNKSSLNVPPPQAYQAQSYTGASNSHGLTQVKLFCKCKTFQLQ</sequence>
<comment type="caution">
    <text evidence="1">The sequence shown here is derived from an EMBL/GenBank/DDBJ whole genome shotgun (WGS) entry which is preliminary data.</text>
</comment>
<evidence type="ECO:0000313" key="2">
    <source>
        <dbReference type="Proteomes" id="UP000298663"/>
    </source>
</evidence>